<feature type="transmembrane region" description="Helical" evidence="6">
    <location>
        <begin position="61"/>
        <end position="83"/>
    </location>
</feature>
<dbReference type="PANTHER" id="PTHR21716">
    <property type="entry name" value="TRANSMEMBRANE PROTEIN"/>
    <property type="match status" value="1"/>
</dbReference>
<evidence type="ECO:0000313" key="7">
    <source>
        <dbReference type="EMBL" id="SDN48847.1"/>
    </source>
</evidence>
<feature type="transmembrane region" description="Helical" evidence="6">
    <location>
        <begin position="267"/>
        <end position="288"/>
    </location>
</feature>
<keyword evidence="3 6" id="KW-0812">Transmembrane</keyword>
<feature type="transmembrane region" description="Helical" evidence="6">
    <location>
        <begin position="7"/>
        <end position="24"/>
    </location>
</feature>
<evidence type="ECO:0000256" key="2">
    <source>
        <dbReference type="ARBA" id="ARBA00009773"/>
    </source>
</evidence>
<keyword evidence="8" id="KW-1185">Reference proteome</keyword>
<comment type="subcellular location">
    <subcellularLocation>
        <location evidence="1">Membrane</location>
        <topology evidence="1">Multi-pass membrane protein</topology>
    </subcellularLocation>
</comment>
<feature type="transmembrane region" description="Helical" evidence="6">
    <location>
        <begin position="212"/>
        <end position="233"/>
    </location>
</feature>
<dbReference type="Proteomes" id="UP000199602">
    <property type="component" value="Unassembled WGS sequence"/>
</dbReference>
<protein>
    <submittedName>
        <fullName evidence="7">Predicted PurR-regulated permease PerM</fullName>
    </submittedName>
</protein>
<dbReference type="RefSeq" id="WP_092063648.1">
    <property type="nucleotide sequence ID" value="NZ_FNIN01000002.1"/>
</dbReference>
<evidence type="ECO:0000256" key="4">
    <source>
        <dbReference type="ARBA" id="ARBA00022989"/>
    </source>
</evidence>
<dbReference type="OrthoDB" id="9773730at2"/>
<keyword evidence="4 6" id="KW-1133">Transmembrane helix</keyword>
<dbReference type="PANTHER" id="PTHR21716:SF4">
    <property type="entry name" value="TRANSMEMBRANE PROTEIN 245"/>
    <property type="match status" value="1"/>
</dbReference>
<feature type="transmembrane region" description="Helical" evidence="6">
    <location>
        <begin position="239"/>
        <end position="260"/>
    </location>
</feature>
<evidence type="ECO:0000256" key="3">
    <source>
        <dbReference type="ARBA" id="ARBA00022692"/>
    </source>
</evidence>
<dbReference type="STRING" id="206665.SAMN04488516_102282"/>
<evidence type="ECO:0000256" key="5">
    <source>
        <dbReference type="ARBA" id="ARBA00023136"/>
    </source>
</evidence>
<feature type="transmembrane region" description="Helical" evidence="6">
    <location>
        <begin position="308"/>
        <end position="340"/>
    </location>
</feature>
<feature type="transmembrane region" description="Helical" evidence="6">
    <location>
        <begin position="155"/>
        <end position="177"/>
    </location>
</feature>
<sequence length="358" mass="40146">MFNTHRPFQLFLLCLSLGLVFFVLRPFWNVLLLAIIFSMVLNPIYKKILILVKNRKNFASFLTLFLFFIFIFVPCILLLSALISQGFDIASKVNTFLLKLDFSSIGDSWINKLENVLRKFGFEKIQFLQQQEFASYLADSIKKISLFIAKEGGTILSNVLTFFTNTGLFFFMLFYFLRDLDSLLNKLKRLSPLPDEQEEKILFALSDVSKKVVIGNLLTALAQGIVGGIGLALVGLPAIFWGTLMAVTSLIPVVGTALVWLPAVGYLFLLGKMGASLFLALWSIILVGGIDNFLRPYLIGKGEFISPFFLFLAIIGGVSCFGFIGLIYGPLSFTFALVMLQIYELEFKEHLDNCSNCS</sequence>
<evidence type="ECO:0000256" key="6">
    <source>
        <dbReference type="SAM" id="Phobius"/>
    </source>
</evidence>
<comment type="similarity">
    <text evidence="2">Belongs to the autoinducer-2 exporter (AI-2E) (TC 2.A.86) family.</text>
</comment>
<organism evidence="7 8">
    <name type="scientific">Desulfonauticus submarinus</name>
    <dbReference type="NCBI Taxonomy" id="206665"/>
    <lineage>
        <taxon>Bacteria</taxon>
        <taxon>Pseudomonadati</taxon>
        <taxon>Thermodesulfobacteriota</taxon>
        <taxon>Desulfovibrionia</taxon>
        <taxon>Desulfovibrionales</taxon>
        <taxon>Desulfonauticaceae</taxon>
        <taxon>Desulfonauticus</taxon>
    </lineage>
</organism>
<dbReference type="InterPro" id="IPR002549">
    <property type="entry name" value="AI-2E-like"/>
</dbReference>
<keyword evidence="5 6" id="KW-0472">Membrane</keyword>
<evidence type="ECO:0000313" key="8">
    <source>
        <dbReference type="Proteomes" id="UP000199602"/>
    </source>
</evidence>
<feature type="transmembrane region" description="Helical" evidence="6">
    <location>
        <begin position="30"/>
        <end position="49"/>
    </location>
</feature>
<accession>A0A1H0BTE6</accession>
<dbReference type="GO" id="GO:0016020">
    <property type="term" value="C:membrane"/>
    <property type="evidence" value="ECO:0007669"/>
    <property type="project" value="UniProtKB-SubCell"/>
</dbReference>
<gene>
    <name evidence="7" type="ORF">SAMN04488516_102282</name>
</gene>
<evidence type="ECO:0000256" key="1">
    <source>
        <dbReference type="ARBA" id="ARBA00004141"/>
    </source>
</evidence>
<proteinExistence type="inferred from homology"/>
<dbReference type="AlphaFoldDB" id="A0A1H0BTE6"/>
<name>A0A1H0BTE6_9BACT</name>
<reference evidence="7 8" key="1">
    <citation type="submission" date="2016-10" db="EMBL/GenBank/DDBJ databases">
        <authorList>
            <person name="de Groot N.N."/>
        </authorList>
    </citation>
    <scope>NUCLEOTIDE SEQUENCE [LARGE SCALE GENOMIC DNA]</scope>
    <source>
        <strain evidence="7 8">DSM 15269</strain>
    </source>
</reference>
<dbReference type="Pfam" id="PF01594">
    <property type="entry name" value="AI-2E_transport"/>
    <property type="match status" value="1"/>
</dbReference>
<dbReference type="EMBL" id="FNIN01000002">
    <property type="protein sequence ID" value="SDN48847.1"/>
    <property type="molecule type" value="Genomic_DNA"/>
</dbReference>